<reference evidence="1 2" key="1">
    <citation type="submission" date="2019-09" db="EMBL/GenBank/DDBJ databases">
        <title>Draft genome sequence of Bacillus sp. JC-7.</title>
        <authorList>
            <person name="Tanaka N."/>
            <person name="Shiwa Y."/>
            <person name="Fujita N."/>
            <person name="Tanasupawat S."/>
        </authorList>
    </citation>
    <scope>NUCLEOTIDE SEQUENCE [LARGE SCALE GENOMIC DNA]</scope>
    <source>
        <strain evidence="1 2">JC-7</strain>
    </source>
</reference>
<organism evidence="1 2">
    <name type="scientific">Weizmannia acidilactici</name>
    <dbReference type="NCBI Taxonomy" id="2607726"/>
    <lineage>
        <taxon>Bacteria</taxon>
        <taxon>Bacillati</taxon>
        <taxon>Bacillota</taxon>
        <taxon>Bacilli</taxon>
        <taxon>Bacillales</taxon>
        <taxon>Bacillaceae</taxon>
        <taxon>Heyndrickxia</taxon>
    </lineage>
</organism>
<name>A0A5J4JKQ9_9BACI</name>
<dbReference type="RefSeq" id="WP_151681582.1">
    <property type="nucleotide sequence ID" value="NZ_BKZP01000020.1"/>
</dbReference>
<comment type="caution">
    <text evidence="1">The sequence shown here is derived from an EMBL/GenBank/DDBJ whole genome shotgun (WGS) entry which is preliminary data.</text>
</comment>
<accession>A0A5J4JKQ9</accession>
<dbReference type="EMBL" id="BKZQ01000042">
    <property type="protein sequence ID" value="GER71275.1"/>
    <property type="molecule type" value="Genomic_DNA"/>
</dbReference>
<sequence>MEKIEAITLSVEKVDHVKAVRSATQPAGTPIKNFLVPNQAQTLDDGLKQANNAISKIASGLNDAHKQLKHSEPQLEKATGSIDVYNKMYDVRCITEQKFFKIPVRTKTRIRSKRFS</sequence>
<evidence type="ECO:0000313" key="1">
    <source>
        <dbReference type="EMBL" id="GER71275.1"/>
    </source>
</evidence>
<dbReference type="AlphaFoldDB" id="A0A5J4JKQ9"/>
<keyword evidence="2" id="KW-1185">Reference proteome</keyword>
<gene>
    <name evidence="1" type="ORF">BpJC7_25780</name>
</gene>
<evidence type="ECO:0000313" key="2">
    <source>
        <dbReference type="Proteomes" id="UP000391919"/>
    </source>
</evidence>
<proteinExistence type="predicted"/>
<dbReference type="Proteomes" id="UP000391919">
    <property type="component" value="Unassembled WGS sequence"/>
</dbReference>
<protein>
    <submittedName>
        <fullName evidence="1">Uncharacterized protein</fullName>
    </submittedName>
</protein>